<dbReference type="Proteomes" id="UP000186922">
    <property type="component" value="Unassembled WGS sequence"/>
</dbReference>
<keyword evidence="8" id="KW-1185">Reference proteome</keyword>
<dbReference type="InterPro" id="IPR004045">
    <property type="entry name" value="Glutathione_S-Trfase_N"/>
</dbReference>
<comment type="caution">
    <text evidence="7">The sequence shown here is derived from an EMBL/GenBank/DDBJ whole genome shotgun (WGS) entry which is preliminary data.</text>
</comment>
<dbReference type="EC" id="2.5.1.18" evidence="1"/>
<dbReference type="SFLD" id="SFLDG01205">
    <property type="entry name" value="AMPS.1"/>
    <property type="match status" value="1"/>
</dbReference>
<organism evidence="7 8">
    <name type="scientific">Ramazzottius varieornatus</name>
    <name type="common">Water bear</name>
    <name type="synonym">Tardigrade</name>
    <dbReference type="NCBI Taxonomy" id="947166"/>
    <lineage>
        <taxon>Eukaryota</taxon>
        <taxon>Metazoa</taxon>
        <taxon>Ecdysozoa</taxon>
        <taxon>Tardigrada</taxon>
        <taxon>Eutardigrada</taxon>
        <taxon>Parachela</taxon>
        <taxon>Hypsibioidea</taxon>
        <taxon>Ramazzottiidae</taxon>
        <taxon>Ramazzottius</taxon>
    </lineage>
</organism>
<evidence type="ECO:0000256" key="1">
    <source>
        <dbReference type="ARBA" id="ARBA00012452"/>
    </source>
</evidence>
<dbReference type="AlphaFoldDB" id="A0A1D1UPV7"/>
<dbReference type="SUPFAM" id="SSF52833">
    <property type="entry name" value="Thioredoxin-like"/>
    <property type="match status" value="1"/>
</dbReference>
<dbReference type="EMBL" id="BDGG01000001">
    <property type="protein sequence ID" value="GAU88188.1"/>
    <property type="molecule type" value="Genomic_DNA"/>
</dbReference>
<dbReference type="Pfam" id="PF14497">
    <property type="entry name" value="GST_C_3"/>
    <property type="match status" value="1"/>
</dbReference>
<dbReference type="CDD" id="cd03192">
    <property type="entry name" value="GST_C_Sigma_like"/>
    <property type="match status" value="1"/>
</dbReference>
<evidence type="ECO:0000259" key="6">
    <source>
        <dbReference type="PROSITE" id="PS50405"/>
    </source>
</evidence>
<dbReference type="SUPFAM" id="SSF47616">
    <property type="entry name" value="GST C-terminal domain-like"/>
    <property type="match status" value="1"/>
</dbReference>
<gene>
    <name evidence="7" type="primary">RvY_00932-1</name>
    <name evidence="7" type="synonym">RvY_00932.1</name>
    <name evidence="7" type="ORF">RvY_00932</name>
</gene>
<dbReference type="FunFam" id="1.20.1050.10:FF:000030">
    <property type="entry name" value="Glutathione S-transferase S1"/>
    <property type="match status" value="1"/>
</dbReference>
<evidence type="ECO:0000256" key="2">
    <source>
        <dbReference type="ARBA" id="ARBA00022679"/>
    </source>
</evidence>
<dbReference type="Pfam" id="PF02798">
    <property type="entry name" value="GST_N"/>
    <property type="match status" value="1"/>
</dbReference>
<evidence type="ECO:0000313" key="8">
    <source>
        <dbReference type="Proteomes" id="UP000186922"/>
    </source>
</evidence>
<dbReference type="PROSITE" id="PS50404">
    <property type="entry name" value="GST_NTER"/>
    <property type="match status" value="1"/>
</dbReference>
<name>A0A1D1UPV7_RAMVA</name>
<feature type="domain" description="GST N-terminal" evidence="5">
    <location>
        <begin position="6"/>
        <end position="83"/>
    </location>
</feature>
<dbReference type="InterPro" id="IPR010987">
    <property type="entry name" value="Glutathione-S-Trfase_C-like"/>
</dbReference>
<feature type="domain" description="GST C-terminal" evidence="6">
    <location>
        <begin position="85"/>
        <end position="212"/>
    </location>
</feature>
<dbReference type="CDD" id="cd03039">
    <property type="entry name" value="GST_N_Sigma_like"/>
    <property type="match status" value="1"/>
</dbReference>
<comment type="catalytic activity">
    <reaction evidence="4">
        <text>RX + glutathione = an S-substituted glutathione + a halide anion + H(+)</text>
        <dbReference type="Rhea" id="RHEA:16437"/>
        <dbReference type="ChEBI" id="CHEBI:15378"/>
        <dbReference type="ChEBI" id="CHEBI:16042"/>
        <dbReference type="ChEBI" id="CHEBI:17792"/>
        <dbReference type="ChEBI" id="CHEBI:57925"/>
        <dbReference type="ChEBI" id="CHEBI:90779"/>
        <dbReference type="EC" id="2.5.1.18"/>
    </reaction>
</comment>
<keyword evidence="2" id="KW-0808">Transferase</keyword>
<dbReference type="InterPro" id="IPR050213">
    <property type="entry name" value="GST_superfamily"/>
</dbReference>
<dbReference type="InterPro" id="IPR040079">
    <property type="entry name" value="Glutathione_S-Trfase"/>
</dbReference>
<dbReference type="FunFam" id="3.40.30.10:FF:000035">
    <property type="entry name" value="hematopoietic prostaglandin D synthase"/>
    <property type="match status" value="1"/>
</dbReference>
<evidence type="ECO:0000256" key="4">
    <source>
        <dbReference type="ARBA" id="ARBA00047960"/>
    </source>
</evidence>
<dbReference type="GO" id="GO:0006749">
    <property type="term" value="P:glutathione metabolic process"/>
    <property type="evidence" value="ECO:0007669"/>
    <property type="project" value="TreeGrafter"/>
</dbReference>
<dbReference type="STRING" id="947166.A0A1D1UPV7"/>
<accession>A0A1D1UPV7</accession>
<dbReference type="PANTHER" id="PTHR11571:SF224">
    <property type="entry name" value="HEMATOPOIETIC PROSTAGLANDIN D SYNTHASE"/>
    <property type="match status" value="1"/>
</dbReference>
<sequence length="212" mass="24370">MARGDPNYKLTYFDLRGLSEPVRYLFAYAKVEYDDNRIKREDWPAMKKDMPFRTLPVLEVDGQTIGQSKAIGRFLAKRFNLVGQDDIEQARVDALVDYLEDVKHAGVGLMTLFREQDEKKKQEMKDQFFGETLPDYMDVLEQHLRSNNGGKGFFVGSGPTWADFAVAVFMDALDKFQPGFLSKYPLLSAHKARVEDLKGTKEWIAKRPKTVM</sequence>
<dbReference type="GO" id="GO:0004602">
    <property type="term" value="F:glutathione peroxidase activity"/>
    <property type="evidence" value="ECO:0007669"/>
    <property type="project" value="UniProtKB-ARBA"/>
</dbReference>
<dbReference type="GO" id="GO:0004364">
    <property type="term" value="F:glutathione transferase activity"/>
    <property type="evidence" value="ECO:0007669"/>
    <property type="project" value="UniProtKB-EC"/>
</dbReference>
<comment type="similarity">
    <text evidence="3">Belongs to the GST superfamily. Sigma family.</text>
</comment>
<dbReference type="Gene3D" id="1.20.1050.10">
    <property type="match status" value="1"/>
</dbReference>
<dbReference type="InterPro" id="IPR004046">
    <property type="entry name" value="GST_C"/>
</dbReference>
<dbReference type="SFLD" id="SFLDS00019">
    <property type="entry name" value="Glutathione_Transferase_(cytos"/>
    <property type="match status" value="1"/>
</dbReference>
<protein>
    <recommendedName>
        <fullName evidence="1">glutathione transferase</fullName>
        <ecNumber evidence="1">2.5.1.18</ecNumber>
    </recommendedName>
</protein>
<evidence type="ECO:0000313" key="7">
    <source>
        <dbReference type="EMBL" id="GAU88188.1"/>
    </source>
</evidence>
<dbReference type="PANTHER" id="PTHR11571">
    <property type="entry name" value="GLUTATHIONE S-TRANSFERASE"/>
    <property type="match status" value="1"/>
</dbReference>
<dbReference type="InterPro" id="IPR036249">
    <property type="entry name" value="Thioredoxin-like_sf"/>
</dbReference>
<proteinExistence type="inferred from homology"/>
<dbReference type="PROSITE" id="PS50405">
    <property type="entry name" value="GST_CTER"/>
    <property type="match status" value="1"/>
</dbReference>
<dbReference type="Gene3D" id="3.40.30.10">
    <property type="entry name" value="Glutaredoxin"/>
    <property type="match status" value="1"/>
</dbReference>
<evidence type="ECO:0000259" key="5">
    <source>
        <dbReference type="PROSITE" id="PS50404"/>
    </source>
</evidence>
<dbReference type="InterPro" id="IPR036282">
    <property type="entry name" value="Glutathione-S-Trfase_C_sf"/>
</dbReference>
<dbReference type="OrthoDB" id="414243at2759"/>
<evidence type="ECO:0000256" key="3">
    <source>
        <dbReference type="ARBA" id="ARBA00038317"/>
    </source>
</evidence>
<dbReference type="SFLD" id="SFLDG00363">
    <property type="entry name" value="AMPS_(cytGST):_Alpha-__Mu-__Pi"/>
    <property type="match status" value="1"/>
</dbReference>
<reference evidence="7 8" key="1">
    <citation type="journal article" date="2016" name="Nat. Commun.">
        <title>Extremotolerant tardigrade genome and improved radiotolerance of human cultured cells by tardigrade-unique protein.</title>
        <authorList>
            <person name="Hashimoto T."/>
            <person name="Horikawa D.D."/>
            <person name="Saito Y."/>
            <person name="Kuwahara H."/>
            <person name="Kozuka-Hata H."/>
            <person name="Shin-I T."/>
            <person name="Minakuchi Y."/>
            <person name="Ohishi K."/>
            <person name="Motoyama A."/>
            <person name="Aizu T."/>
            <person name="Enomoto A."/>
            <person name="Kondo K."/>
            <person name="Tanaka S."/>
            <person name="Hara Y."/>
            <person name="Koshikawa S."/>
            <person name="Sagara H."/>
            <person name="Miura T."/>
            <person name="Yokobori S."/>
            <person name="Miyagawa K."/>
            <person name="Suzuki Y."/>
            <person name="Kubo T."/>
            <person name="Oyama M."/>
            <person name="Kohara Y."/>
            <person name="Fujiyama A."/>
            <person name="Arakawa K."/>
            <person name="Katayama T."/>
            <person name="Toyoda A."/>
            <person name="Kunieda T."/>
        </authorList>
    </citation>
    <scope>NUCLEOTIDE SEQUENCE [LARGE SCALE GENOMIC DNA]</scope>
    <source>
        <strain evidence="7 8">YOKOZUNA-1</strain>
    </source>
</reference>